<keyword evidence="9" id="KW-0333">Golgi apparatus</keyword>
<gene>
    <name evidence="18" type="ORF">LY90DRAFT_668113</name>
</gene>
<dbReference type="GO" id="GO:0006915">
    <property type="term" value="P:apoptotic process"/>
    <property type="evidence" value="ECO:0007669"/>
    <property type="project" value="UniProtKB-KW"/>
</dbReference>
<keyword evidence="7 17" id="KW-0732">Signal</keyword>
<accession>A0A1Y2DZK5</accession>
<name>A0A1Y2DZK5_9FUNG</name>
<evidence type="ECO:0000256" key="13">
    <source>
        <dbReference type="ARBA" id="ARBA00040403"/>
    </source>
</evidence>
<evidence type="ECO:0000256" key="2">
    <source>
        <dbReference type="ARBA" id="ARBA00004393"/>
    </source>
</evidence>
<evidence type="ECO:0000256" key="9">
    <source>
        <dbReference type="ARBA" id="ARBA00023034"/>
    </source>
</evidence>
<keyword evidence="8 16" id="KW-1133">Transmembrane helix</keyword>
<dbReference type="PANTHER" id="PTHR11802">
    <property type="entry name" value="SERINE PROTEASE FAMILY S10 SERINE CARBOXYPEPTIDASE"/>
    <property type="match status" value="1"/>
</dbReference>
<dbReference type="AlphaFoldDB" id="A0A1Y2DZK5"/>
<dbReference type="SUPFAM" id="SSF53474">
    <property type="entry name" value="alpha/beta-Hydrolases"/>
    <property type="match status" value="1"/>
</dbReference>
<evidence type="ECO:0000256" key="4">
    <source>
        <dbReference type="ARBA" id="ARBA00022645"/>
    </source>
</evidence>
<evidence type="ECO:0000256" key="12">
    <source>
        <dbReference type="ARBA" id="ARBA00038895"/>
    </source>
</evidence>
<evidence type="ECO:0000256" key="17">
    <source>
        <dbReference type="SAM" id="SignalP"/>
    </source>
</evidence>
<evidence type="ECO:0000256" key="14">
    <source>
        <dbReference type="ARBA" id="ARBA00040628"/>
    </source>
</evidence>
<comment type="caution">
    <text evidence="18">The sequence shown here is derived from an EMBL/GenBank/DDBJ whole genome shotgun (WGS) entry which is preliminary data.</text>
</comment>
<proteinExistence type="inferred from homology"/>
<evidence type="ECO:0000256" key="16">
    <source>
        <dbReference type="SAM" id="Phobius"/>
    </source>
</evidence>
<evidence type="ECO:0000256" key="1">
    <source>
        <dbReference type="ARBA" id="ARBA00001003"/>
    </source>
</evidence>
<keyword evidence="4" id="KW-0645">Protease</keyword>
<evidence type="ECO:0000256" key="6">
    <source>
        <dbReference type="ARBA" id="ARBA00022703"/>
    </source>
</evidence>
<keyword evidence="19" id="KW-1185">Reference proteome</keyword>
<dbReference type="EMBL" id="MCOG01000053">
    <property type="protein sequence ID" value="ORY64722.1"/>
    <property type="molecule type" value="Genomic_DNA"/>
</dbReference>
<dbReference type="Proteomes" id="UP000193920">
    <property type="component" value="Unassembled WGS sequence"/>
</dbReference>
<evidence type="ECO:0000313" key="18">
    <source>
        <dbReference type="EMBL" id="ORY64722.1"/>
    </source>
</evidence>
<dbReference type="Pfam" id="PF00450">
    <property type="entry name" value="Peptidase_S10"/>
    <property type="match status" value="1"/>
</dbReference>
<comment type="catalytic activity">
    <reaction evidence="1">
        <text>Preferential release of a C-terminal arginine or lysine residue.</text>
        <dbReference type="EC" id="3.4.16.6"/>
    </reaction>
</comment>
<dbReference type="Gene3D" id="3.40.50.1820">
    <property type="entry name" value="alpha/beta hydrolase"/>
    <property type="match status" value="1"/>
</dbReference>
<evidence type="ECO:0000256" key="10">
    <source>
        <dbReference type="ARBA" id="ARBA00023136"/>
    </source>
</evidence>
<dbReference type="STRING" id="1754190.A0A1Y2DZK5"/>
<dbReference type="PANTHER" id="PTHR11802:SF190">
    <property type="entry name" value="PHEROMONE-PROCESSING CARBOXYPEPTIDASE KEX1"/>
    <property type="match status" value="1"/>
</dbReference>
<evidence type="ECO:0000256" key="15">
    <source>
        <dbReference type="ARBA" id="ARBA00042717"/>
    </source>
</evidence>
<protein>
    <recommendedName>
        <fullName evidence="14">Pheromone-processing carboxypeptidase KEX1</fullName>
        <ecNumber evidence="12">3.4.16.6</ecNumber>
    </recommendedName>
    <alternativeName>
        <fullName evidence="15">Carboxypeptidase D</fullName>
    </alternativeName>
    <alternativeName>
        <fullName evidence="13">Pheromone-processing carboxypeptidase kex1</fullName>
    </alternativeName>
</protein>
<keyword evidence="4" id="KW-0121">Carboxypeptidase</keyword>
<dbReference type="InterPro" id="IPR001563">
    <property type="entry name" value="Peptidase_S10"/>
</dbReference>
<evidence type="ECO:0000256" key="11">
    <source>
        <dbReference type="ARBA" id="ARBA00023180"/>
    </source>
</evidence>
<dbReference type="EC" id="3.4.16.6" evidence="12"/>
<dbReference type="GO" id="GO:0004185">
    <property type="term" value="F:serine-type carboxypeptidase activity"/>
    <property type="evidence" value="ECO:0007669"/>
    <property type="project" value="UniProtKB-EC"/>
</dbReference>
<feature type="transmembrane region" description="Helical" evidence="16">
    <location>
        <begin position="439"/>
        <end position="458"/>
    </location>
</feature>
<comment type="similarity">
    <text evidence="3">Belongs to the peptidase S10 family.</text>
</comment>
<comment type="subcellular location">
    <subcellularLocation>
        <location evidence="2">Golgi apparatus</location>
        <location evidence="2">trans-Golgi network membrane</location>
        <topology evidence="2">Single-pass type I membrane protein</topology>
    </subcellularLocation>
</comment>
<evidence type="ECO:0000256" key="3">
    <source>
        <dbReference type="ARBA" id="ARBA00009431"/>
    </source>
</evidence>
<keyword evidence="11" id="KW-0325">Glycoprotein</keyword>
<evidence type="ECO:0000256" key="7">
    <source>
        <dbReference type="ARBA" id="ARBA00022729"/>
    </source>
</evidence>
<organism evidence="18 19">
    <name type="scientific">Neocallimastix californiae</name>
    <dbReference type="NCBI Taxonomy" id="1754190"/>
    <lineage>
        <taxon>Eukaryota</taxon>
        <taxon>Fungi</taxon>
        <taxon>Fungi incertae sedis</taxon>
        <taxon>Chytridiomycota</taxon>
        <taxon>Chytridiomycota incertae sedis</taxon>
        <taxon>Neocallimastigomycetes</taxon>
        <taxon>Neocallimastigales</taxon>
        <taxon>Neocallimastigaceae</taxon>
        <taxon>Neocallimastix</taxon>
    </lineage>
</organism>
<dbReference type="GO" id="GO:0005802">
    <property type="term" value="C:trans-Golgi network"/>
    <property type="evidence" value="ECO:0007669"/>
    <property type="project" value="TreeGrafter"/>
</dbReference>
<keyword evidence="5 16" id="KW-0812">Transmembrane</keyword>
<keyword evidence="10 16" id="KW-0472">Membrane</keyword>
<feature type="chain" id="PRO_5013186444" description="Pheromone-processing carboxypeptidase KEX1" evidence="17">
    <location>
        <begin position="20"/>
        <end position="513"/>
    </location>
</feature>
<evidence type="ECO:0000256" key="5">
    <source>
        <dbReference type="ARBA" id="ARBA00022692"/>
    </source>
</evidence>
<dbReference type="PRINTS" id="PR00724">
    <property type="entry name" value="CRBOXYPTASEC"/>
</dbReference>
<reference evidence="18 19" key="1">
    <citation type="submission" date="2016-08" db="EMBL/GenBank/DDBJ databases">
        <title>A Parts List for Fungal Cellulosomes Revealed by Comparative Genomics.</title>
        <authorList>
            <consortium name="DOE Joint Genome Institute"/>
            <person name="Haitjema C.H."/>
            <person name="Gilmore S.P."/>
            <person name="Henske J.K."/>
            <person name="Solomon K.V."/>
            <person name="De Groot R."/>
            <person name="Kuo A."/>
            <person name="Mondo S.J."/>
            <person name="Salamov A.A."/>
            <person name="Labutti K."/>
            <person name="Zhao Z."/>
            <person name="Chiniquy J."/>
            <person name="Barry K."/>
            <person name="Brewer H.M."/>
            <person name="Purvine S.O."/>
            <person name="Wright A.T."/>
            <person name="Boxma B."/>
            <person name="Van Alen T."/>
            <person name="Hackstein J.H."/>
            <person name="Baker S.E."/>
            <person name="Grigoriev I.V."/>
            <person name="O'Malley M.A."/>
        </authorList>
    </citation>
    <scope>NUCLEOTIDE SEQUENCE [LARGE SCALE GENOMIC DNA]</scope>
    <source>
        <strain evidence="18 19">G1</strain>
    </source>
</reference>
<dbReference type="OrthoDB" id="443318at2759"/>
<sequence>MNIKYVSLFISLLASLVKSDLPPVPNAEKYIVKSIPDIDTSNISQYAGMDGVFMENGPYTFDRNDHIIRNPYSWNKHSNIVYVDQPTGTGFSYTKNNDIPRNEFSVGRDFNTFLSQFFKIFPQYENAEIYIAGESFAGTYIPYIASNLINNPVNGKKINLQGIAIGNGWMDPLRQYQGYLKYSVDNNILSGNALTKASQLISKCTEEYKKGDRIKNYSCEYILDTILDGSTANGQYCINMYDIRLRDYDRRGGCGLYSWPLTLGGMTKYLRRSDVIDALHVSSTPHSWTECTSRVSSALSGDSSPPSYNLFPELLKHIKITLFAGDKDLICNHVGIELMIDNLTWNGIKGYKNNYIDWVVNGKIHGVYQSERNLTYIRMTNGSHMVPIDLPKESLAMFNTFIGVNEEEKASLNNLLDYNKGQKKLSSAVAESKSTIPKILSIPFFGFGLIAGISFFAIHKRRQNNTEYNIEWHELIENENDNSMEDSNDNVIDIELEDETLSETYNENEILDV</sequence>
<dbReference type="InterPro" id="IPR029058">
    <property type="entry name" value="AB_hydrolase_fold"/>
</dbReference>
<evidence type="ECO:0000313" key="19">
    <source>
        <dbReference type="Proteomes" id="UP000193920"/>
    </source>
</evidence>
<feature type="signal peptide" evidence="17">
    <location>
        <begin position="1"/>
        <end position="19"/>
    </location>
</feature>
<keyword evidence="18" id="KW-0378">Hydrolase</keyword>
<keyword evidence="6" id="KW-0053">Apoptosis</keyword>
<evidence type="ECO:0000256" key="8">
    <source>
        <dbReference type="ARBA" id="ARBA00022989"/>
    </source>
</evidence>
<dbReference type="GO" id="GO:0006508">
    <property type="term" value="P:proteolysis"/>
    <property type="evidence" value="ECO:0007669"/>
    <property type="project" value="InterPro"/>
</dbReference>